<reference evidence="2 3" key="1">
    <citation type="submission" date="2024-06" db="EMBL/GenBank/DDBJ databases">
        <title>Chitinophaga defluvii sp. nov., isolated from municipal sewage.</title>
        <authorList>
            <person name="Zhang L."/>
        </authorList>
    </citation>
    <scope>NUCLEOTIDE SEQUENCE [LARGE SCALE GENOMIC DNA]</scope>
    <source>
        <strain evidence="2 3">H8</strain>
    </source>
</reference>
<dbReference type="Pfam" id="PF01883">
    <property type="entry name" value="FeS_assembly_P"/>
    <property type="match status" value="1"/>
</dbReference>
<accession>A0ABV2T3G6</accession>
<gene>
    <name evidence="2" type="ORF">ABR189_09280</name>
</gene>
<dbReference type="Proteomes" id="UP001549749">
    <property type="component" value="Unassembled WGS sequence"/>
</dbReference>
<dbReference type="InterPro" id="IPR002744">
    <property type="entry name" value="MIP18-like"/>
</dbReference>
<evidence type="ECO:0000259" key="1">
    <source>
        <dbReference type="Pfam" id="PF01883"/>
    </source>
</evidence>
<name>A0ABV2T3G6_9BACT</name>
<dbReference type="PANTHER" id="PTHR42831">
    <property type="entry name" value="FE-S PROTEIN MATURATION AUXILIARY FACTOR YITW"/>
    <property type="match status" value="1"/>
</dbReference>
<dbReference type="InterPro" id="IPR052339">
    <property type="entry name" value="Fe-S_Maturation_MIP18"/>
</dbReference>
<sequence>MDILSDTQLGGSLIQQTVLWKLLDVYDPEMGVNIVDMGLVYRIHVEPAAQQLFIDMTLTSKACPMGKMIVLQVEETLKAGFPDMEIIVTLVWDPKWSIDRMSDAGKQQLGWEL</sequence>
<evidence type="ECO:0000313" key="2">
    <source>
        <dbReference type="EMBL" id="MET6997559.1"/>
    </source>
</evidence>
<dbReference type="PANTHER" id="PTHR42831:SF1">
    <property type="entry name" value="FE-S PROTEIN MATURATION AUXILIARY FACTOR YITW"/>
    <property type="match status" value="1"/>
</dbReference>
<keyword evidence="3" id="KW-1185">Reference proteome</keyword>
<evidence type="ECO:0000313" key="3">
    <source>
        <dbReference type="Proteomes" id="UP001549749"/>
    </source>
</evidence>
<comment type="caution">
    <text evidence="2">The sequence shown here is derived from an EMBL/GenBank/DDBJ whole genome shotgun (WGS) entry which is preliminary data.</text>
</comment>
<proteinExistence type="predicted"/>
<organism evidence="2 3">
    <name type="scientific">Chitinophaga defluvii</name>
    <dbReference type="NCBI Taxonomy" id="3163343"/>
    <lineage>
        <taxon>Bacteria</taxon>
        <taxon>Pseudomonadati</taxon>
        <taxon>Bacteroidota</taxon>
        <taxon>Chitinophagia</taxon>
        <taxon>Chitinophagales</taxon>
        <taxon>Chitinophagaceae</taxon>
        <taxon>Chitinophaga</taxon>
    </lineage>
</organism>
<dbReference type="InterPro" id="IPR034904">
    <property type="entry name" value="FSCA_dom_sf"/>
</dbReference>
<dbReference type="RefSeq" id="WP_354660194.1">
    <property type="nucleotide sequence ID" value="NZ_JBEXAC010000001.1"/>
</dbReference>
<dbReference type="EMBL" id="JBEXAC010000001">
    <property type="protein sequence ID" value="MET6997559.1"/>
    <property type="molecule type" value="Genomic_DNA"/>
</dbReference>
<protein>
    <submittedName>
        <fullName evidence="2">Metal-sulfur cluster assembly factor</fullName>
    </submittedName>
</protein>
<dbReference type="SUPFAM" id="SSF117916">
    <property type="entry name" value="Fe-S cluster assembly (FSCA) domain-like"/>
    <property type="match status" value="1"/>
</dbReference>
<feature type="domain" description="MIP18 family-like" evidence="1">
    <location>
        <begin position="16"/>
        <end position="80"/>
    </location>
</feature>
<dbReference type="Gene3D" id="3.30.300.130">
    <property type="entry name" value="Fe-S cluster assembly (FSCA)"/>
    <property type="match status" value="1"/>
</dbReference>